<dbReference type="GO" id="GO:0012505">
    <property type="term" value="C:endomembrane system"/>
    <property type="evidence" value="ECO:0007669"/>
    <property type="project" value="UniProtKB-SubCell"/>
</dbReference>
<dbReference type="Proteomes" id="UP000076420">
    <property type="component" value="Unassembled WGS sequence"/>
</dbReference>
<dbReference type="AlphaFoldDB" id="A0A2C9KUL3"/>
<dbReference type="PANTHER" id="PTHR43337">
    <property type="entry name" value="XANTHINE/URACIL PERMEASE C887.17-RELATED"/>
    <property type="match status" value="1"/>
</dbReference>
<feature type="transmembrane region" description="Helical" evidence="7">
    <location>
        <begin position="115"/>
        <end position="132"/>
    </location>
</feature>
<dbReference type="EnsemblMetazoa" id="BGLB023731-RA">
    <property type="protein sequence ID" value="BGLB023731-PA"/>
    <property type="gene ID" value="BGLB023731"/>
</dbReference>
<evidence type="ECO:0000256" key="5">
    <source>
        <dbReference type="ARBA" id="ARBA00022989"/>
    </source>
</evidence>
<reference evidence="8" key="1">
    <citation type="submission" date="2020-05" db="UniProtKB">
        <authorList>
            <consortium name="EnsemblMetazoa"/>
        </authorList>
    </citation>
    <scope>IDENTIFICATION</scope>
    <source>
        <strain evidence="8">BB02</strain>
    </source>
</reference>
<evidence type="ECO:0008006" key="10">
    <source>
        <dbReference type="Google" id="ProtNLM"/>
    </source>
</evidence>
<dbReference type="InterPro" id="IPR045018">
    <property type="entry name" value="Azg-like"/>
</dbReference>
<dbReference type="Pfam" id="PF00860">
    <property type="entry name" value="Xan_ur_permease"/>
    <property type="match status" value="1"/>
</dbReference>
<evidence type="ECO:0000313" key="9">
    <source>
        <dbReference type="Proteomes" id="UP000076420"/>
    </source>
</evidence>
<evidence type="ECO:0000256" key="4">
    <source>
        <dbReference type="ARBA" id="ARBA00022692"/>
    </source>
</evidence>
<dbReference type="GO" id="GO:0005345">
    <property type="term" value="F:purine nucleobase transmembrane transporter activity"/>
    <property type="evidence" value="ECO:0007669"/>
    <property type="project" value="TreeGrafter"/>
</dbReference>
<name>A0A2C9KUL3_BIOGL</name>
<feature type="transmembrane region" description="Helical" evidence="7">
    <location>
        <begin position="83"/>
        <end position="103"/>
    </location>
</feature>
<proteinExistence type="inferred from homology"/>
<comment type="subcellular location">
    <subcellularLocation>
        <location evidence="1">Endomembrane system</location>
        <topology evidence="1">Multi-pass membrane protein</topology>
    </subcellularLocation>
</comment>
<dbReference type="GO" id="GO:0005886">
    <property type="term" value="C:plasma membrane"/>
    <property type="evidence" value="ECO:0007669"/>
    <property type="project" value="TreeGrafter"/>
</dbReference>
<evidence type="ECO:0000256" key="3">
    <source>
        <dbReference type="ARBA" id="ARBA00022448"/>
    </source>
</evidence>
<dbReference type="InterPro" id="IPR006043">
    <property type="entry name" value="NCS2"/>
</dbReference>
<comment type="similarity">
    <text evidence="2">Belongs to the nucleobase:cation symporter-2 (NCS2) (TC 2.A.40) family. Azg-like subfamily.</text>
</comment>
<protein>
    <recommendedName>
        <fullName evidence="10">SLC26A/SulP transporter domain-containing protein</fullName>
    </recommendedName>
</protein>
<dbReference type="STRING" id="6526.A0A2C9KUL3"/>
<keyword evidence="4 7" id="KW-0812">Transmembrane</keyword>
<sequence>MVYIVFVNPSILLGAYHPTDNEVSSVKFALFFATVVVSFLGTLLIGLFADVPIGMAPGMGLNAFFAFTLVGKLLGNVPNALDIALSSSIISGVLFTVIGITPLRKIIVDVIPRDLKLSIGAGIGLFIAYIGLQQTGIITQDPTTATTFGNLKK</sequence>
<evidence type="ECO:0000256" key="7">
    <source>
        <dbReference type="SAM" id="Phobius"/>
    </source>
</evidence>
<keyword evidence="3" id="KW-0813">Transport</keyword>
<dbReference type="VEuPathDB" id="VectorBase:BGLB023731"/>
<dbReference type="PANTHER" id="PTHR43337:SF1">
    <property type="entry name" value="XANTHINE_URACIL PERMEASE C887.17-RELATED"/>
    <property type="match status" value="1"/>
</dbReference>
<accession>A0A2C9KUL3</accession>
<gene>
    <name evidence="8" type="primary">106064450</name>
</gene>
<evidence type="ECO:0000256" key="2">
    <source>
        <dbReference type="ARBA" id="ARBA00005697"/>
    </source>
</evidence>
<organism evidence="8 9">
    <name type="scientific">Biomphalaria glabrata</name>
    <name type="common">Bloodfluke planorb</name>
    <name type="synonym">Freshwater snail</name>
    <dbReference type="NCBI Taxonomy" id="6526"/>
    <lineage>
        <taxon>Eukaryota</taxon>
        <taxon>Metazoa</taxon>
        <taxon>Spiralia</taxon>
        <taxon>Lophotrochozoa</taxon>
        <taxon>Mollusca</taxon>
        <taxon>Gastropoda</taxon>
        <taxon>Heterobranchia</taxon>
        <taxon>Euthyneura</taxon>
        <taxon>Panpulmonata</taxon>
        <taxon>Hygrophila</taxon>
        <taxon>Lymnaeoidea</taxon>
        <taxon>Planorbidae</taxon>
        <taxon>Biomphalaria</taxon>
    </lineage>
</organism>
<keyword evidence="6 7" id="KW-0472">Membrane</keyword>
<evidence type="ECO:0000256" key="1">
    <source>
        <dbReference type="ARBA" id="ARBA00004127"/>
    </source>
</evidence>
<keyword evidence="5 7" id="KW-1133">Transmembrane helix</keyword>
<feature type="transmembrane region" description="Helical" evidence="7">
    <location>
        <begin position="28"/>
        <end position="49"/>
    </location>
</feature>
<evidence type="ECO:0000313" key="8">
    <source>
        <dbReference type="EnsemblMetazoa" id="BGLB023731-PA"/>
    </source>
</evidence>
<evidence type="ECO:0000256" key="6">
    <source>
        <dbReference type="ARBA" id="ARBA00023136"/>
    </source>
</evidence>